<protein>
    <recommendedName>
        <fullName evidence="2">CD-NTase-associated protein 12/Pycsar effector protein TIR domain-containing protein</fullName>
    </recommendedName>
</protein>
<dbReference type="Pfam" id="PF10137">
    <property type="entry name" value="CAP12-PCTIR_TIR"/>
    <property type="match status" value="1"/>
</dbReference>
<dbReference type="AlphaFoldDB" id="A0A1B9BZ17"/>
<dbReference type="Proteomes" id="UP000093129">
    <property type="component" value="Unassembled WGS sequence"/>
</dbReference>
<proteinExistence type="predicted"/>
<evidence type="ECO:0000256" key="1">
    <source>
        <dbReference type="SAM" id="MobiDB-lite"/>
    </source>
</evidence>
<dbReference type="InterPro" id="IPR019302">
    <property type="entry name" value="CAP12/PCTIR_TIR_dom"/>
</dbReference>
<feature type="domain" description="CD-NTase-associated protein 12/Pycsar effector protein TIR" evidence="2">
    <location>
        <begin position="254"/>
        <end position="370"/>
    </location>
</feature>
<gene>
    <name evidence="3" type="ORF">BBC27_10560</name>
</gene>
<evidence type="ECO:0000313" key="3">
    <source>
        <dbReference type="EMBL" id="OCB02903.1"/>
    </source>
</evidence>
<dbReference type="RefSeq" id="WP_065413233.1">
    <property type="nucleotide sequence ID" value="NZ_MASQ01000084.1"/>
</dbReference>
<organism evidence="3 4">
    <name type="scientific">Acidithiobacillus ferrivorans</name>
    <dbReference type="NCBI Taxonomy" id="160808"/>
    <lineage>
        <taxon>Bacteria</taxon>
        <taxon>Pseudomonadati</taxon>
        <taxon>Pseudomonadota</taxon>
        <taxon>Acidithiobacillia</taxon>
        <taxon>Acidithiobacillales</taxon>
        <taxon>Acidithiobacillaceae</taxon>
        <taxon>Acidithiobacillus</taxon>
    </lineage>
</organism>
<comment type="caution">
    <text evidence="3">The sequence shown here is derived from an EMBL/GenBank/DDBJ whole genome shotgun (WGS) entry which is preliminary data.</text>
</comment>
<dbReference type="GO" id="GO:0050135">
    <property type="term" value="F:NADP+ nucleosidase activity"/>
    <property type="evidence" value="ECO:0007669"/>
    <property type="project" value="InterPro"/>
</dbReference>
<evidence type="ECO:0000313" key="4">
    <source>
        <dbReference type="Proteomes" id="UP000093129"/>
    </source>
</evidence>
<feature type="region of interest" description="Disordered" evidence="1">
    <location>
        <begin position="1"/>
        <end position="29"/>
    </location>
</feature>
<sequence>MAKVSEKKATVTKKPVVQKPGTDLQKGTEKVRSYMSQEDIPAYELGEALLVAKALLQEYGGHPSTPLDVAAAMDLTPTSAKFRMLCGTSIAYGLTTGGYNAAQISVTDLARQIIEPQEEDADLAGKREAIMKPRILREFLSKYSGSPLPREDIGLNVLKSLNVPADRTKQVLDMILKSAESVGFLQTIKDRKYVNLGGIKPPVSTVKTTAENLDNNPPENELKELVKIIQEPEAAAVAHESRRPAAHNETRMRRVFITHGKNTAFIEPIKELLGFGELIPVVSIQKESVAQPVPDKVMNDMRGCGAAIIHVDGEMKLLDAEAKEHTVINSNVLIEIGAAMALYGRRFILLVRDGVKLPSNLQGLYEVRYQGEALDGAVTIRLLKAINEMKSVPLPTSD</sequence>
<reference evidence="3 4" key="1">
    <citation type="submission" date="2016-07" db="EMBL/GenBank/DDBJ databases">
        <title>Draft genome of a psychrotolerant acidophile Acidithiobacillus ferrivorans strain YL15.</title>
        <authorList>
            <person name="Peng T."/>
            <person name="Ma L."/>
            <person name="Nan M."/>
            <person name="An N."/>
            <person name="Wang M."/>
            <person name="Qiu G."/>
            <person name="Zeng W."/>
        </authorList>
    </citation>
    <scope>NUCLEOTIDE SEQUENCE [LARGE SCALE GENOMIC DNA]</scope>
    <source>
        <strain evidence="3 4">YL15</strain>
    </source>
</reference>
<evidence type="ECO:0000259" key="2">
    <source>
        <dbReference type="Pfam" id="PF10137"/>
    </source>
</evidence>
<name>A0A1B9BZ17_9PROT</name>
<dbReference type="EMBL" id="MASQ01000084">
    <property type="protein sequence ID" value="OCB02903.1"/>
    <property type="molecule type" value="Genomic_DNA"/>
</dbReference>
<accession>A0A1B9BZ17</accession>